<dbReference type="Gene3D" id="1.10.10.10">
    <property type="entry name" value="Winged helix-like DNA-binding domain superfamily/Winged helix DNA-binding domain"/>
    <property type="match status" value="1"/>
</dbReference>
<evidence type="ECO:0000256" key="5">
    <source>
        <dbReference type="ARBA" id="ARBA00023163"/>
    </source>
</evidence>
<dbReference type="Pfam" id="PF13424">
    <property type="entry name" value="TPR_12"/>
    <property type="match status" value="1"/>
</dbReference>
<feature type="domain" description="Bacterial transcriptional activator" evidence="8">
    <location>
        <begin position="104"/>
        <end position="245"/>
    </location>
</feature>
<dbReference type="GO" id="GO:0000160">
    <property type="term" value="P:phosphorelay signal transduction system"/>
    <property type="evidence" value="ECO:0007669"/>
    <property type="project" value="UniProtKB-KW"/>
</dbReference>
<sequence>MMASRGSAVRFSILGTLMVSVGGRELHLGGPRVRAVLAALLLEANRLVPISHLVEAVWERVPPATAEHQIRKIVANLRSRIPHAQEMIVTDGPGYRIIVDEEQLDLIRFDRALDEARRSATVDGEAAALESALGLYRGRVLPDSRSPALTSAAAALEDRYLGARERLLELRLEQGRAHDAVGELMPLVAEHPLRESLSALLMVALYRTGRQADALRVYHDLRNLLAEQLGIDPSSAVNYRYQQILRNEPALDTPPGARRDHPAAPQAPAPPPRSLPHDLPDFTGRDAELERLLAHVPPAPAPPGPGAAGAGPAAALPAGPAAAGPGAAPRARSRTTPAAPRAARGAAPDRPDTPPPAGAAPVSGTPAPPAAGPGAGTGAGTGAGPGVGTGLGAGAGTGTGTGPGAGAARRAVRILTVDGMAGSGKTALAVHAAHRVADRYPDGQVFLDLHGFSPHREPVEPHDALGTLLRALGVPADALPEDPADRQGLWRGMTADRRLLLLFDNVLSSDQVRPLIPAGPGCLVLVTSRPRLAGLDGAVPLPLPLPSPADGLDLLGRFIGHRRVAAEQEAAAELVALCGRLPLALRIAGSRLANRPHWSLAYLAGRLRDEAPRLDELTVEQRGVRTALHLSYAAVPPRHQELFRLLGAHPGTDFDAAGVAALAGLAPHTAEALLEDLLDARLLLPRSPGRYTFHSLVRALAREAAARQADATREARHRLLDHYLGVAEEAAGLLRPRRERPGRPGTRQVPPGTRTGPPGAPGTVPGPAVPRPRDAADALGWFDAERDNLLAALAHAEEAGHDRHAAALPLALAPYLHARGHIEDELGVLRKAAAAARRLGDPALEAAALTGMAAPYGHLGRVREGLECAREALALTERAGDRVGAAFCLGRIGMFHNALGRYESAIDALHRALVVLSRADAHDEESAVLAALGEAQAALGRHAEALQTSRLVVLHGRRHGDAYGELTGLLGEASAYAGAGQLDMALDRLAEASGLARRTTTPDGHAPILVQYADVYRRQGRHREALQAGHTALQLLRRVRRPALTAAVHNVIGTVHRDRGDYERGEGHHQEARRLAQRAGLRRELALALDGIAHARAHGEDPHEAKEHEPRTDTAPAPAPAPTGCPAR</sequence>
<feature type="domain" description="OmpR/PhoB-type" evidence="7">
    <location>
        <begin position="23"/>
        <end position="97"/>
    </location>
</feature>
<evidence type="ECO:0000313" key="10">
    <source>
        <dbReference type="Proteomes" id="UP000095349"/>
    </source>
</evidence>
<dbReference type="SMART" id="SM01043">
    <property type="entry name" value="BTAD"/>
    <property type="match status" value="1"/>
</dbReference>
<dbReference type="KEGG" id="srn:A4G23_02290"/>
<evidence type="ECO:0000313" key="9">
    <source>
        <dbReference type="EMBL" id="AOT59448.1"/>
    </source>
</evidence>
<dbReference type="Pfam" id="PF03704">
    <property type="entry name" value="BTAD"/>
    <property type="match status" value="1"/>
</dbReference>
<feature type="region of interest" description="Disordered" evidence="6">
    <location>
        <begin position="735"/>
        <end position="769"/>
    </location>
</feature>
<feature type="region of interest" description="Disordered" evidence="6">
    <location>
        <begin position="249"/>
        <end position="283"/>
    </location>
</feature>
<dbReference type="SUPFAM" id="SSF48452">
    <property type="entry name" value="TPR-like"/>
    <property type="match status" value="3"/>
</dbReference>
<dbReference type="AlphaFoldDB" id="A0A1D8G1W4"/>
<accession>A0A1D8G1W4</accession>
<dbReference type="EMBL" id="CP017316">
    <property type="protein sequence ID" value="AOT59448.1"/>
    <property type="molecule type" value="Genomic_DNA"/>
</dbReference>
<evidence type="ECO:0000256" key="2">
    <source>
        <dbReference type="ARBA" id="ARBA00023012"/>
    </source>
</evidence>
<evidence type="ECO:0000259" key="8">
    <source>
        <dbReference type="SMART" id="SM01043"/>
    </source>
</evidence>
<feature type="compositionally biased region" description="Low complexity" evidence="6">
    <location>
        <begin position="743"/>
        <end position="766"/>
    </location>
</feature>
<comment type="similarity">
    <text evidence="1">Belongs to the AfsR/DnrI/RedD regulatory family.</text>
</comment>
<dbReference type="Gene3D" id="1.25.40.10">
    <property type="entry name" value="Tetratricopeptide repeat domain"/>
    <property type="match status" value="3"/>
</dbReference>
<evidence type="ECO:0000259" key="7">
    <source>
        <dbReference type="SMART" id="SM00862"/>
    </source>
</evidence>
<organism evidence="9 10">
    <name type="scientific">Streptomyces rubrolavendulae</name>
    <dbReference type="NCBI Taxonomy" id="285473"/>
    <lineage>
        <taxon>Bacteria</taxon>
        <taxon>Bacillati</taxon>
        <taxon>Actinomycetota</taxon>
        <taxon>Actinomycetes</taxon>
        <taxon>Kitasatosporales</taxon>
        <taxon>Streptomycetaceae</taxon>
        <taxon>Streptomyces</taxon>
    </lineage>
</organism>
<dbReference type="InterPro" id="IPR027417">
    <property type="entry name" value="P-loop_NTPase"/>
</dbReference>
<evidence type="ECO:0000256" key="4">
    <source>
        <dbReference type="ARBA" id="ARBA00023125"/>
    </source>
</evidence>
<dbReference type="InterPro" id="IPR051677">
    <property type="entry name" value="AfsR-DnrI-RedD_regulator"/>
</dbReference>
<dbReference type="Proteomes" id="UP000095349">
    <property type="component" value="Chromosome"/>
</dbReference>
<feature type="region of interest" description="Disordered" evidence="6">
    <location>
        <begin position="295"/>
        <end position="384"/>
    </location>
</feature>
<keyword evidence="2" id="KW-0902">Two-component regulatory system</keyword>
<dbReference type="InterPro" id="IPR005158">
    <property type="entry name" value="BTAD"/>
</dbReference>
<protein>
    <submittedName>
        <fullName evidence="9">Regulatory protein AfsR</fullName>
    </submittedName>
</protein>
<evidence type="ECO:0000256" key="6">
    <source>
        <dbReference type="SAM" id="MobiDB-lite"/>
    </source>
</evidence>
<dbReference type="GO" id="GO:0043531">
    <property type="term" value="F:ADP binding"/>
    <property type="evidence" value="ECO:0007669"/>
    <property type="project" value="InterPro"/>
</dbReference>
<dbReference type="SMART" id="SM00028">
    <property type="entry name" value="TPR"/>
    <property type="match status" value="6"/>
</dbReference>
<dbReference type="GO" id="GO:0006355">
    <property type="term" value="P:regulation of DNA-templated transcription"/>
    <property type="evidence" value="ECO:0007669"/>
    <property type="project" value="InterPro"/>
</dbReference>
<dbReference type="SMART" id="SM00862">
    <property type="entry name" value="Trans_reg_C"/>
    <property type="match status" value="1"/>
</dbReference>
<dbReference type="PANTHER" id="PTHR35807:SF1">
    <property type="entry name" value="TRANSCRIPTIONAL REGULATOR REDD"/>
    <property type="match status" value="1"/>
</dbReference>
<feature type="compositionally biased region" description="Low complexity" evidence="6">
    <location>
        <begin position="310"/>
        <end position="346"/>
    </location>
</feature>
<dbReference type="CDD" id="cd15831">
    <property type="entry name" value="BTAD"/>
    <property type="match status" value="1"/>
</dbReference>
<proteinExistence type="inferred from homology"/>
<dbReference type="Gene3D" id="3.40.50.300">
    <property type="entry name" value="P-loop containing nucleotide triphosphate hydrolases"/>
    <property type="match status" value="1"/>
</dbReference>
<keyword evidence="10" id="KW-1185">Reference proteome</keyword>
<feature type="compositionally biased region" description="Pro residues" evidence="6">
    <location>
        <begin position="1117"/>
        <end position="1128"/>
    </location>
</feature>
<name>A0A1D8G1W4_9ACTN</name>
<feature type="compositionally biased region" description="Pro residues" evidence="6">
    <location>
        <begin position="265"/>
        <end position="274"/>
    </location>
</feature>
<dbReference type="PRINTS" id="PR00364">
    <property type="entry name" value="DISEASERSIST"/>
</dbReference>
<dbReference type="InterPro" id="IPR016032">
    <property type="entry name" value="Sig_transdc_resp-reg_C-effctor"/>
</dbReference>
<dbReference type="InterPro" id="IPR036388">
    <property type="entry name" value="WH-like_DNA-bd_sf"/>
</dbReference>
<dbReference type="InterPro" id="IPR011990">
    <property type="entry name" value="TPR-like_helical_dom_sf"/>
</dbReference>
<evidence type="ECO:0000256" key="3">
    <source>
        <dbReference type="ARBA" id="ARBA00023015"/>
    </source>
</evidence>
<gene>
    <name evidence="9" type="primary">afsR_3</name>
    <name evidence="9" type="ORF">A4G23_02290</name>
</gene>
<reference evidence="9 10" key="1">
    <citation type="submission" date="2016-09" db="EMBL/GenBank/DDBJ databases">
        <title>Streptomyces rubrolavendulae MJM4426 Genome sequencing and assembly.</title>
        <authorList>
            <person name="Kim J.-G."/>
        </authorList>
    </citation>
    <scope>NUCLEOTIDE SEQUENCE [LARGE SCALE GENOMIC DNA]</scope>
    <source>
        <strain evidence="9 10">MJM4426</strain>
    </source>
</reference>
<dbReference type="SUPFAM" id="SSF52540">
    <property type="entry name" value="P-loop containing nucleoside triphosphate hydrolases"/>
    <property type="match status" value="1"/>
</dbReference>
<dbReference type="InterPro" id="IPR001867">
    <property type="entry name" value="OmpR/PhoB-type_DNA-bd"/>
</dbReference>
<dbReference type="PANTHER" id="PTHR35807">
    <property type="entry name" value="TRANSCRIPTIONAL REGULATOR REDD-RELATED"/>
    <property type="match status" value="1"/>
</dbReference>
<feature type="region of interest" description="Disordered" evidence="6">
    <location>
        <begin position="1093"/>
        <end position="1128"/>
    </location>
</feature>
<keyword evidence="5" id="KW-0804">Transcription</keyword>
<keyword evidence="3" id="KW-0805">Transcription regulation</keyword>
<dbReference type="SUPFAM" id="SSF46894">
    <property type="entry name" value="C-terminal effector domain of the bipartite response regulators"/>
    <property type="match status" value="1"/>
</dbReference>
<evidence type="ECO:0000256" key="1">
    <source>
        <dbReference type="ARBA" id="ARBA00005820"/>
    </source>
</evidence>
<dbReference type="GO" id="GO:0003677">
    <property type="term" value="F:DNA binding"/>
    <property type="evidence" value="ECO:0007669"/>
    <property type="project" value="UniProtKB-KW"/>
</dbReference>
<keyword evidence="4" id="KW-0238">DNA-binding</keyword>
<dbReference type="InterPro" id="IPR019734">
    <property type="entry name" value="TPR_rpt"/>
</dbReference>
<dbReference type="STRING" id="285473.A4G23_02290"/>
<dbReference type="PATRIC" id="fig|285473.5.peg.2395"/>
<feature type="compositionally biased region" description="Gly residues" evidence="6">
    <location>
        <begin position="373"/>
        <end position="384"/>
    </location>
</feature>
<feature type="compositionally biased region" description="Basic and acidic residues" evidence="6">
    <location>
        <begin position="1097"/>
        <end position="1112"/>
    </location>
</feature>